<dbReference type="EMBL" id="CP104874">
    <property type="protein sequence ID" value="WWF04983.1"/>
    <property type="molecule type" value="Genomic_DNA"/>
</dbReference>
<gene>
    <name evidence="2" type="ORF">N5P18_15150</name>
</gene>
<evidence type="ECO:0000313" key="2">
    <source>
        <dbReference type="EMBL" id="WWF04983.1"/>
    </source>
</evidence>
<proteinExistence type="predicted"/>
<sequence>MRTLVVVAVSCLLLVGVALAVGTGSGPGNPASSTVRLTSQTPTRLAGVVARDVYGAHDETLRGVPFGYSWR</sequence>
<dbReference type="Proteomes" id="UP001381003">
    <property type="component" value="Chromosome"/>
</dbReference>
<protein>
    <submittedName>
        <fullName evidence="2">Uncharacterized protein</fullName>
    </submittedName>
</protein>
<organism evidence="2 3">
    <name type="scientific">Janibacter terrae</name>
    <dbReference type="NCBI Taxonomy" id="103817"/>
    <lineage>
        <taxon>Bacteria</taxon>
        <taxon>Bacillati</taxon>
        <taxon>Actinomycetota</taxon>
        <taxon>Actinomycetes</taxon>
        <taxon>Micrococcales</taxon>
        <taxon>Intrasporangiaceae</taxon>
        <taxon>Janibacter</taxon>
    </lineage>
</organism>
<feature type="signal peptide" evidence="1">
    <location>
        <begin position="1"/>
        <end position="20"/>
    </location>
</feature>
<evidence type="ECO:0000256" key="1">
    <source>
        <dbReference type="SAM" id="SignalP"/>
    </source>
</evidence>
<name>A0ABZ2FFI9_9MICO</name>
<keyword evidence="3" id="KW-1185">Reference proteome</keyword>
<feature type="chain" id="PRO_5046488862" evidence="1">
    <location>
        <begin position="21"/>
        <end position="71"/>
    </location>
</feature>
<keyword evidence="1" id="KW-0732">Signal</keyword>
<accession>A0ABZ2FFI9</accession>
<evidence type="ECO:0000313" key="3">
    <source>
        <dbReference type="Proteomes" id="UP001381003"/>
    </source>
</evidence>
<reference evidence="2 3" key="1">
    <citation type="submission" date="2022-09" db="EMBL/GenBank/DDBJ databases">
        <title>Complete genome sequence of Janibacter terrae strain COS04-44, PCL-degrading bacteria isolated from oil spilled coast.</title>
        <authorList>
            <person name="Park H."/>
            <person name="Kim J.Y."/>
            <person name="An S.H."/>
            <person name="Lee C.M."/>
            <person name="Weon H.-Y."/>
        </authorList>
    </citation>
    <scope>NUCLEOTIDE SEQUENCE [LARGE SCALE GENOMIC DNA]</scope>
    <source>
        <strain evidence="2 3">COS04-44</strain>
    </source>
</reference>
<dbReference type="RefSeq" id="WP_338538129.1">
    <property type="nucleotide sequence ID" value="NZ_CP104874.1"/>
</dbReference>